<protein>
    <submittedName>
        <fullName evidence="1">Uncharacterized protein</fullName>
    </submittedName>
</protein>
<evidence type="ECO:0000313" key="1">
    <source>
        <dbReference type="EMBL" id="KZS11280.1"/>
    </source>
</evidence>
<name>A0A164UE63_9CRUS</name>
<accession>A0A164UE63</accession>
<reference evidence="1 2" key="1">
    <citation type="submission" date="2016-03" db="EMBL/GenBank/DDBJ databases">
        <title>EvidentialGene: Evidence-directed Construction of Genes on Genomes.</title>
        <authorList>
            <person name="Gilbert D.G."/>
            <person name="Choi J.-H."/>
            <person name="Mockaitis K."/>
            <person name="Colbourne J."/>
            <person name="Pfrender M."/>
        </authorList>
    </citation>
    <scope>NUCLEOTIDE SEQUENCE [LARGE SCALE GENOMIC DNA]</scope>
    <source>
        <strain evidence="1 2">Xinb3</strain>
        <tissue evidence="1">Complete organism</tissue>
    </source>
</reference>
<proteinExistence type="predicted"/>
<comment type="caution">
    <text evidence="1">The sequence shown here is derived from an EMBL/GenBank/DDBJ whole genome shotgun (WGS) entry which is preliminary data.</text>
</comment>
<dbReference type="Proteomes" id="UP000076858">
    <property type="component" value="Unassembled WGS sequence"/>
</dbReference>
<dbReference type="AlphaFoldDB" id="A0A164UE63"/>
<dbReference type="EMBL" id="LRGB01001581">
    <property type="protein sequence ID" value="KZS11280.1"/>
    <property type="molecule type" value="Genomic_DNA"/>
</dbReference>
<organism evidence="1 2">
    <name type="scientific">Daphnia magna</name>
    <dbReference type="NCBI Taxonomy" id="35525"/>
    <lineage>
        <taxon>Eukaryota</taxon>
        <taxon>Metazoa</taxon>
        <taxon>Ecdysozoa</taxon>
        <taxon>Arthropoda</taxon>
        <taxon>Crustacea</taxon>
        <taxon>Branchiopoda</taxon>
        <taxon>Diplostraca</taxon>
        <taxon>Cladocera</taxon>
        <taxon>Anomopoda</taxon>
        <taxon>Daphniidae</taxon>
        <taxon>Daphnia</taxon>
    </lineage>
</organism>
<evidence type="ECO:0000313" key="2">
    <source>
        <dbReference type="Proteomes" id="UP000076858"/>
    </source>
</evidence>
<gene>
    <name evidence="1" type="ORF">APZ42_024034</name>
</gene>
<sequence length="71" mass="8389">MNRYFVVFVSVDCVTPLFTFKNFNEHEIEKQLNTSVLFISQKLKTDQLSHRFLIQQLVAKLIIKTKSSVQR</sequence>
<keyword evidence="2" id="KW-1185">Reference proteome</keyword>